<dbReference type="EMBL" id="CCYD01003101">
    <property type="protein sequence ID" value="CEG49933.1"/>
    <property type="molecule type" value="Genomic_DNA"/>
</dbReference>
<proteinExistence type="predicted"/>
<evidence type="ECO:0000313" key="2">
    <source>
        <dbReference type="Proteomes" id="UP000054928"/>
    </source>
</evidence>
<dbReference type="AlphaFoldDB" id="A0A0P1B536"/>
<reference evidence="2" key="1">
    <citation type="submission" date="2014-09" db="EMBL/GenBank/DDBJ databases">
        <authorList>
            <person name="Sharma Rahul"/>
            <person name="Thines Marco"/>
        </authorList>
    </citation>
    <scope>NUCLEOTIDE SEQUENCE [LARGE SCALE GENOMIC DNA]</scope>
</reference>
<sequence length="59" mass="7002">MKLRVLSMVFDINASCETIRRMTVENSSEYIREFSSYTKSERMIFATENSSEYIREFSS</sequence>
<name>A0A0P1B536_PLAHL</name>
<keyword evidence="2" id="KW-1185">Reference proteome</keyword>
<accession>A0A0P1B536</accession>
<protein>
    <submittedName>
        <fullName evidence="1">Uncharacterized protein</fullName>
    </submittedName>
</protein>
<organism evidence="1 2">
    <name type="scientific">Plasmopara halstedii</name>
    <name type="common">Downy mildew of sunflower</name>
    <dbReference type="NCBI Taxonomy" id="4781"/>
    <lineage>
        <taxon>Eukaryota</taxon>
        <taxon>Sar</taxon>
        <taxon>Stramenopiles</taxon>
        <taxon>Oomycota</taxon>
        <taxon>Peronosporomycetes</taxon>
        <taxon>Peronosporales</taxon>
        <taxon>Peronosporaceae</taxon>
        <taxon>Plasmopara</taxon>
    </lineage>
</organism>
<evidence type="ECO:0000313" key="1">
    <source>
        <dbReference type="EMBL" id="CEG49933.1"/>
    </source>
</evidence>
<dbReference type="RefSeq" id="XP_024586302.1">
    <property type="nucleotide sequence ID" value="XM_024721176.1"/>
</dbReference>
<dbReference type="GeneID" id="36402723"/>
<dbReference type="Proteomes" id="UP000054928">
    <property type="component" value="Unassembled WGS sequence"/>
</dbReference>